<name>A0AA39P4J4_9AGAR</name>
<dbReference type="InterPro" id="IPR050523">
    <property type="entry name" value="AKR_Detox_Biosynth"/>
</dbReference>
<dbReference type="Pfam" id="PF00248">
    <property type="entry name" value="Aldo_ket_red"/>
    <property type="match status" value="1"/>
</dbReference>
<gene>
    <name evidence="4" type="ORF">IW261DRAFT_1487674</name>
</gene>
<keyword evidence="5" id="KW-1185">Reference proteome</keyword>
<evidence type="ECO:0000256" key="1">
    <source>
        <dbReference type="ARBA" id="ARBA00023002"/>
    </source>
</evidence>
<dbReference type="PANTHER" id="PTHR43364">
    <property type="entry name" value="NADH-SPECIFIC METHYLGLYOXAL REDUCTASE-RELATED"/>
    <property type="match status" value="1"/>
</dbReference>
<comment type="similarity">
    <text evidence="2">Belongs to the aldo/keto reductase family. Aldo/keto reductase 2 subfamily.</text>
</comment>
<feature type="domain" description="NADP-dependent oxidoreductase" evidence="3">
    <location>
        <begin position="30"/>
        <end position="333"/>
    </location>
</feature>
<dbReference type="InterPro" id="IPR023210">
    <property type="entry name" value="NADP_OxRdtase_dom"/>
</dbReference>
<dbReference type="PANTHER" id="PTHR43364:SF2">
    <property type="entry name" value="ARYL-ALCOHOL DEHYDROGENASE AAD10-RELATED"/>
    <property type="match status" value="1"/>
</dbReference>
<dbReference type="GO" id="GO:0016491">
    <property type="term" value="F:oxidoreductase activity"/>
    <property type="evidence" value="ECO:0007669"/>
    <property type="project" value="UniProtKB-KW"/>
</dbReference>
<reference evidence="4" key="1">
    <citation type="submission" date="2023-06" db="EMBL/GenBank/DDBJ databases">
        <authorList>
            <consortium name="Lawrence Berkeley National Laboratory"/>
            <person name="Ahrendt S."/>
            <person name="Sahu N."/>
            <person name="Indic B."/>
            <person name="Wong-Bajracharya J."/>
            <person name="Merenyi Z."/>
            <person name="Ke H.-M."/>
            <person name="Monk M."/>
            <person name="Kocsube S."/>
            <person name="Drula E."/>
            <person name="Lipzen A."/>
            <person name="Balint B."/>
            <person name="Henrissat B."/>
            <person name="Andreopoulos B."/>
            <person name="Martin F.M."/>
            <person name="Harder C.B."/>
            <person name="Rigling D."/>
            <person name="Ford K.L."/>
            <person name="Foster G.D."/>
            <person name="Pangilinan J."/>
            <person name="Papanicolaou A."/>
            <person name="Barry K."/>
            <person name="LaButti K."/>
            <person name="Viragh M."/>
            <person name="Koriabine M."/>
            <person name="Yan M."/>
            <person name="Riley R."/>
            <person name="Champramary S."/>
            <person name="Plett K.L."/>
            <person name="Tsai I.J."/>
            <person name="Slot J."/>
            <person name="Sipos G."/>
            <person name="Plett J."/>
            <person name="Nagy L.G."/>
            <person name="Grigoriev I.V."/>
        </authorList>
    </citation>
    <scope>NUCLEOTIDE SEQUENCE</scope>
    <source>
        <strain evidence="4">ICMP 16352</strain>
    </source>
</reference>
<dbReference type="AlphaFoldDB" id="A0AA39P4J4"/>
<proteinExistence type="inferred from homology"/>
<evidence type="ECO:0000256" key="2">
    <source>
        <dbReference type="ARBA" id="ARBA00038157"/>
    </source>
</evidence>
<dbReference type="SUPFAM" id="SSF51430">
    <property type="entry name" value="NAD(P)-linked oxidoreductase"/>
    <property type="match status" value="1"/>
</dbReference>
<evidence type="ECO:0000259" key="3">
    <source>
        <dbReference type="Pfam" id="PF00248"/>
    </source>
</evidence>
<dbReference type="InterPro" id="IPR036812">
    <property type="entry name" value="NAD(P)_OxRdtase_dom_sf"/>
</dbReference>
<keyword evidence="1" id="KW-0560">Oxidoreductase</keyword>
<protein>
    <submittedName>
        <fullName evidence="4">Aldo/keto reductase</fullName>
    </submittedName>
</protein>
<comment type="caution">
    <text evidence="4">The sequence shown here is derived from an EMBL/GenBank/DDBJ whole genome shotgun (WGS) entry which is preliminary data.</text>
</comment>
<dbReference type="EMBL" id="JAUEPR010000017">
    <property type="protein sequence ID" value="KAK0477457.1"/>
    <property type="molecule type" value="Genomic_DNA"/>
</dbReference>
<accession>A0AA39P4J4</accession>
<sequence length="373" mass="41390">MSLFKDASDPPTKLGIYRVLSSRAGVRVSPLVLGAMSVGDKWEARGMGSMNKESSFKLLDAYFDMGGNFIDTANGYQEEASEKFIGEWAEKRGIRDQLVIATKYSTNFKWKDPSIAQKVNYVGNNAKSMHVSVEASLKKLRTSYIDILYIHWWDYETSIPEVMDSLHNLVAAQKVLYLGVSGHPRYAVDHGKTPFVVYQGKWSILERSFEREIIPMAKSLGMALSPWGVLGQGKLRTDAEEARRRETGEKGRLILTPDWERSEVEVKVCGALEKVAAEVGVGANITAVAIAYVMHKTPYVFPIIGGRKVEHLEANLKALDISLSKEQMEYLESTLPFDPGFPTTMIGDGSSYSFLLASVAKMAKQPGLPPITH</sequence>
<organism evidence="4 5">
    <name type="scientific">Armillaria novae-zelandiae</name>
    <dbReference type="NCBI Taxonomy" id="153914"/>
    <lineage>
        <taxon>Eukaryota</taxon>
        <taxon>Fungi</taxon>
        <taxon>Dikarya</taxon>
        <taxon>Basidiomycota</taxon>
        <taxon>Agaricomycotina</taxon>
        <taxon>Agaricomycetes</taxon>
        <taxon>Agaricomycetidae</taxon>
        <taxon>Agaricales</taxon>
        <taxon>Marasmiineae</taxon>
        <taxon>Physalacriaceae</taxon>
        <taxon>Armillaria</taxon>
    </lineage>
</organism>
<evidence type="ECO:0000313" key="5">
    <source>
        <dbReference type="Proteomes" id="UP001175227"/>
    </source>
</evidence>
<dbReference type="Gene3D" id="3.20.20.100">
    <property type="entry name" value="NADP-dependent oxidoreductase domain"/>
    <property type="match status" value="1"/>
</dbReference>
<evidence type="ECO:0000313" key="4">
    <source>
        <dbReference type="EMBL" id="KAK0477457.1"/>
    </source>
</evidence>
<dbReference type="Proteomes" id="UP001175227">
    <property type="component" value="Unassembled WGS sequence"/>
</dbReference>